<keyword evidence="2 9" id="KW-1003">Cell membrane</keyword>
<dbReference type="EC" id="3.4.23.36" evidence="9"/>
<comment type="subcellular location">
    <subcellularLocation>
        <location evidence="9">Cell membrane</location>
        <topology evidence="9">Multi-pass membrane protein</topology>
    </subcellularLocation>
</comment>
<evidence type="ECO:0000256" key="6">
    <source>
        <dbReference type="ARBA" id="ARBA00022801"/>
    </source>
</evidence>
<feature type="compositionally biased region" description="Low complexity" evidence="12">
    <location>
        <begin position="195"/>
        <end position="204"/>
    </location>
</feature>
<dbReference type="PRINTS" id="PR00781">
    <property type="entry name" value="LIPOSIGPTASE"/>
</dbReference>
<comment type="function">
    <text evidence="9 10">This protein specifically catalyzes the removal of signal peptides from prolipoproteins.</text>
</comment>
<dbReference type="PANTHER" id="PTHR33695">
    <property type="entry name" value="LIPOPROTEIN SIGNAL PEPTIDASE"/>
    <property type="match status" value="1"/>
</dbReference>
<accession>A0A1C4W3D1</accession>
<gene>
    <name evidence="9" type="primary">lspA</name>
    <name evidence="13" type="ORF">GA0074695_2057</name>
</gene>
<dbReference type="AlphaFoldDB" id="A0A1C4W3D1"/>
<evidence type="ECO:0000256" key="5">
    <source>
        <dbReference type="ARBA" id="ARBA00022750"/>
    </source>
</evidence>
<reference evidence="14" key="1">
    <citation type="submission" date="2016-06" db="EMBL/GenBank/DDBJ databases">
        <authorList>
            <person name="Varghese N."/>
            <person name="Submissions Spin"/>
        </authorList>
    </citation>
    <scope>NUCLEOTIDE SEQUENCE [LARGE SCALE GENOMIC DNA]</scope>
    <source>
        <strain evidence="14">DSM 43909</strain>
    </source>
</reference>
<feature type="active site" evidence="9">
    <location>
        <position position="150"/>
    </location>
</feature>
<evidence type="ECO:0000256" key="12">
    <source>
        <dbReference type="SAM" id="MobiDB-lite"/>
    </source>
</evidence>
<dbReference type="GO" id="GO:0005886">
    <property type="term" value="C:plasma membrane"/>
    <property type="evidence" value="ECO:0007669"/>
    <property type="project" value="UniProtKB-SubCell"/>
</dbReference>
<comment type="pathway">
    <text evidence="9">Protein modification; lipoprotein biosynthesis (signal peptide cleavage).</text>
</comment>
<keyword evidence="4 9" id="KW-0812">Transmembrane</keyword>
<dbReference type="Pfam" id="PF01252">
    <property type="entry name" value="Peptidase_A8"/>
    <property type="match status" value="1"/>
</dbReference>
<comment type="catalytic activity">
    <reaction evidence="9 10">
        <text>Release of signal peptides from bacterial membrane prolipoproteins. Hydrolyzes -Xaa-Yaa-Zaa-|-(S,diacylglyceryl)Cys-, in which Xaa is hydrophobic (preferably Leu), and Yaa (Ala or Ser) and Zaa (Gly or Ala) have small, neutral side chains.</text>
        <dbReference type="EC" id="3.4.23.36"/>
    </reaction>
</comment>
<keyword evidence="3 9" id="KW-0645">Protease</keyword>
<evidence type="ECO:0000256" key="11">
    <source>
        <dbReference type="RuleBase" id="RU004181"/>
    </source>
</evidence>
<keyword evidence="6 9" id="KW-0378">Hydrolase</keyword>
<keyword evidence="5 9" id="KW-0064">Aspartyl protease</keyword>
<dbReference type="InterPro" id="IPR001872">
    <property type="entry name" value="Peptidase_A8"/>
</dbReference>
<dbReference type="NCBIfam" id="TIGR00077">
    <property type="entry name" value="lspA"/>
    <property type="match status" value="1"/>
</dbReference>
<keyword evidence="14" id="KW-1185">Reference proteome</keyword>
<dbReference type="Proteomes" id="UP000198242">
    <property type="component" value="Chromosome I"/>
</dbReference>
<feature type="active site" evidence="9">
    <location>
        <position position="169"/>
    </location>
</feature>
<dbReference type="EMBL" id="LT607411">
    <property type="protein sequence ID" value="SCE90683.1"/>
    <property type="molecule type" value="Genomic_DNA"/>
</dbReference>
<evidence type="ECO:0000256" key="10">
    <source>
        <dbReference type="RuleBase" id="RU000594"/>
    </source>
</evidence>
<dbReference type="HAMAP" id="MF_00161">
    <property type="entry name" value="LspA"/>
    <property type="match status" value="1"/>
</dbReference>
<dbReference type="GO" id="GO:0006508">
    <property type="term" value="P:proteolysis"/>
    <property type="evidence" value="ECO:0007669"/>
    <property type="project" value="UniProtKB-KW"/>
</dbReference>
<feature type="transmembrane region" description="Helical" evidence="9">
    <location>
        <begin position="34"/>
        <end position="52"/>
    </location>
</feature>
<evidence type="ECO:0000313" key="13">
    <source>
        <dbReference type="EMBL" id="SCE90683.1"/>
    </source>
</evidence>
<keyword evidence="7 9" id="KW-1133">Transmembrane helix</keyword>
<protein>
    <recommendedName>
        <fullName evidence="9">Lipoprotein signal peptidase</fullName>
        <ecNumber evidence="9">3.4.23.36</ecNumber>
    </recommendedName>
    <alternativeName>
        <fullName evidence="9">Prolipoprotein signal peptidase</fullName>
    </alternativeName>
    <alternativeName>
        <fullName evidence="9">Signal peptidase II</fullName>
        <shortName evidence="9">SPase II</shortName>
    </alternativeName>
</protein>
<evidence type="ECO:0000256" key="1">
    <source>
        <dbReference type="ARBA" id="ARBA00006139"/>
    </source>
</evidence>
<feature type="transmembrane region" description="Helical" evidence="9">
    <location>
        <begin position="93"/>
        <end position="111"/>
    </location>
</feature>
<feature type="transmembrane region" description="Helical" evidence="9">
    <location>
        <begin position="118"/>
        <end position="134"/>
    </location>
</feature>
<organism evidence="13 14">
    <name type="scientific">Micromonospora viridifaciens</name>
    <dbReference type="NCBI Taxonomy" id="1881"/>
    <lineage>
        <taxon>Bacteria</taxon>
        <taxon>Bacillati</taxon>
        <taxon>Actinomycetota</taxon>
        <taxon>Actinomycetes</taxon>
        <taxon>Micromonosporales</taxon>
        <taxon>Micromonosporaceae</taxon>
        <taxon>Micromonospora</taxon>
    </lineage>
</organism>
<feature type="transmembrane region" description="Helical" evidence="9">
    <location>
        <begin position="161"/>
        <end position="184"/>
    </location>
</feature>
<sequence length="219" mass="22858">MTTVESVDGEQMTEAPPAGSGTAESGGGTRRRRAVAILLGVAVVSLVADLVTKQLALSSLTGRGPVSLLDGTVYLTLTRNSGAAWSIGSDHTWVFPLITFGVIAWIGWMALRLRSLPWAVSLGLVLGGALGNLTDRIFRAPGHFVGHVVDMISLFDPYGRVWPVFNLADSSLVCGVILAVLLELTGRQRDGGRAGAEPAEPADGTAVEAARGGEQRGRA</sequence>
<dbReference type="GO" id="GO:0004190">
    <property type="term" value="F:aspartic-type endopeptidase activity"/>
    <property type="evidence" value="ECO:0007669"/>
    <property type="project" value="UniProtKB-UniRule"/>
</dbReference>
<evidence type="ECO:0000256" key="9">
    <source>
        <dbReference type="HAMAP-Rule" id="MF_00161"/>
    </source>
</evidence>
<comment type="similarity">
    <text evidence="1 9 11">Belongs to the peptidase A8 family.</text>
</comment>
<feature type="region of interest" description="Disordered" evidence="12">
    <location>
        <begin position="1"/>
        <end position="27"/>
    </location>
</feature>
<keyword evidence="8 9" id="KW-0472">Membrane</keyword>
<name>A0A1C4W3D1_MICVI</name>
<evidence type="ECO:0000256" key="3">
    <source>
        <dbReference type="ARBA" id="ARBA00022670"/>
    </source>
</evidence>
<proteinExistence type="inferred from homology"/>
<dbReference type="PROSITE" id="PS00855">
    <property type="entry name" value="SPASE_II"/>
    <property type="match status" value="1"/>
</dbReference>
<evidence type="ECO:0000256" key="7">
    <source>
        <dbReference type="ARBA" id="ARBA00022989"/>
    </source>
</evidence>
<evidence type="ECO:0000313" key="14">
    <source>
        <dbReference type="Proteomes" id="UP000198242"/>
    </source>
</evidence>
<evidence type="ECO:0000256" key="2">
    <source>
        <dbReference type="ARBA" id="ARBA00022475"/>
    </source>
</evidence>
<feature type="region of interest" description="Disordered" evidence="12">
    <location>
        <begin position="190"/>
        <end position="219"/>
    </location>
</feature>
<dbReference type="PANTHER" id="PTHR33695:SF1">
    <property type="entry name" value="LIPOPROTEIN SIGNAL PEPTIDASE"/>
    <property type="match status" value="1"/>
</dbReference>
<evidence type="ECO:0000256" key="8">
    <source>
        <dbReference type="ARBA" id="ARBA00023136"/>
    </source>
</evidence>
<evidence type="ECO:0000256" key="4">
    <source>
        <dbReference type="ARBA" id="ARBA00022692"/>
    </source>
</evidence>
<dbReference type="UniPathway" id="UPA00665"/>